<dbReference type="PRINTS" id="PR00758">
    <property type="entry name" value="ARSENICPUMP"/>
</dbReference>
<feature type="transmembrane region" description="Helical" evidence="6">
    <location>
        <begin position="111"/>
        <end position="140"/>
    </location>
</feature>
<keyword evidence="4 6" id="KW-1133">Transmembrane helix</keyword>
<keyword evidence="8" id="KW-1185">Reference proteome</keyword>
<dbReference type="InterPro" id="IPR000802">
    <property type="entry name" value="Arsenical_pump_ArsB"/>
</dbReference>
<reference evidence="7 8" key="1">
    <citation type="journal article" date="2014" name="Genome Announc.">
        <title>Draft genome sequences of six enterohepatic helicobacter species isolated from humans and one from rhesus macaques.</title>
        <authorList>
            <person name="Shen Z."/>
            <person name="Sheh A."/>
            <person name="Young S.K."/>
            <person name="Abouelliel A."/>
            <person name="Ward D.V."/>
            <person name="Earl A.M."/>
            <person name="Fox J.G."/>
        </authorList>
    </citation>
    <scope>NUCLEOTIDE SEQUENCE [LARGE SCALE GENOMIC DNA]</scope>
    <source>
        <strain evidence="7 8">MIT 99-5501</strain>
    </source>
</reference>
<evidence type="ECO:0000256" key="5">
    <source>
        <dbReference type="ARBA" id="ARBA00023136"/>
    </source>
</evidence>
<sequence length="458" mass="50050">MLALIIFALSLFGILRRPFGLSIWVYSSFGAAATLTLGLVEVGDLGVIFALIWDSALTLIALIVISFCLQGLGFFEWLIFWVLKFCADSHTTNPESRAHLGATLCINTRKAFVALILLSAILSAVLANDGAVLVLTPLVLGLFLRAKNATSLQIIAFLFATAFMCDISSNPLIISNLTNIITAHFHSLGFAEFALAMLLPNLFGIFGALMLFLVLFRTPLRTPLTFRTPSKPKLQNALFALHCATLAVFIASFFLSTHFNLPLSLNCAVYAGILLITLWHKSRQKAISTLKKAPFGIILFVFGLFVVVFGVQKLDFTEAQNALFHALIALYDKSEIAGIFGVASVSALGSSVINNLPMVLFGNLAIGDFFQYTQHFDAQNLKETFIYAHLLGCNIGSKLTPIGSLCTLLWLSLLAKSSTLTQKGIDFTFLHYCKYSLIFTLPTLFCASLGLYISHLVF</sequence>
<feature type="transmembrane region" description="Helical" evidence="6">
    <location>
        <begin position="59"/>
        <end position="83"/>
    </location>
</feature>
<name>V8C6P9_9HELI</name>
<dbReference type="GO" id="GO:0005886">
    <property type="term" value="C:plasma membrane"/>
    <property type="evidence" value="ECO:0007669"/>
    <property type="project" value="UniProtKB-SubCell"/>
</dbReference>
<dbReference type="OrthoDB" id="9774335at2"/>
<dbReference type="AlphaFoldDB" id="V8C6P9"/>
<evidence type="ECO:0000256" key="1">
    <source>
        <dbReference type="ARBA" id="ARBA00004651"/>
    </source>
</evidence>
<proteinExistence type="predicted"/>
<organism evidence="7 8">
    <name type="scientific">Helicobacter macacae MIT 99-5501</name>
    <dbReference type="NCBI Taxonomy" id="1357400"/>
    <lineage>
        <taxon>Bacteria</taxon>
        <taxon>Pseudomonadati</taxon>
        <taxon>Campylobacterota</taxon>
        <taxon>Epsilonproteobacteria</taxon>
        <taxon>Campylobacterales</taxon>
        <taxon>Helicobacteraceae</taxon>
        <taxon>Helicobacter</taxon>
    </lineage>
</organism>
<dbReference type="Pfam" id="PF02040">
    <property type="entry name" value="ArsB"/>
    <property type="match status" value="1"/>
</dbReference>
<feature type="transmembrane region" description="Helical" evidence="6">
    <location>
        <begin position="152"/>
        <end position="173"/>
    </location>
</feature>
<keyword evidence="2" id="KW-1003">Cell membrane</keyword>
<comment type="subcellular location">
    <subcellularLocation>
        <location evidence="1">Cell membrane</location>
        <topology evidence="1">Multi-pass membrane protein</topology>
    </subcellularLocation>
</comment>
<feature type="transmembrane region" description="Helical" evidence="6">
    <location>
        <begin position="261"/>
        <end position="280"/>
    </location>
</feature>
<dbReference type="HOGENOM" id="CLU_043931_1_0_7"/>
<dbReference type="PANTHER" id="PTHR43302">
    <property type="entry name" value="TRANSPORTER ARSB-RELATED"/>
    <property type="match status" value="1"/>
</dbReference>
<feature type="transmembrane region" description="Helical" evidence="6">
    <location>
        <begin position="237"/>
        <end position="255"/>
    </location>
</feature>
<dbReference type="RefSeq" id="WP_023928239.1">
    <property type="nucleotide sequence ID" value="NZ_KI669455.1"/>
</dbReference>
<feature type="transmembrane region" description="Helical" evidence="6">
    <location>
        <begin position="292"/>
        <end position="311"/>
    </location>
</feature>
<keyword evidence="5 6" id="KW-0472">Membrane</keyword>
<gene>
    <name evidence="7" type="ORF">HMPREF2086_01504</name>
</gene>
<feature type="transmembrane region" description="Helical" evidence="6">
    <location>
        <begin position="193"/>
        <end position="216"/>
    </location>
</feature>
<feature type="transmembrane region" description="Helical" evidence="6">
    <location>
        <begin position="432"/>
        <end position="453"/>
    </location>
</feature>
<comment type="caution">
    <text evidence="7">The sequence shown here is derived from an EMBL/GenBank/DDBJ whole genome shotgun (WGS) entry which is preliminary data.</text>
</comment>
<dbReference type="PATRIC" id="fig|1357400.3.peg.2024"/>
<dbReference type="GO" id="GO:0015105">
    <property type="term" value="F:arsenite transmembrane transporter activity"/>
    <property type="evidence" value="ECO:0007669"/>
    <property type="project" value="InterPro"/>
</dbReference>
<evidence type="ECO:0000313" key="7">
    <source>
        <dbReference type="EMBL" id="ETD22705.1"/>
    </source>
</evidence>
<feature type="transmembrane region" description="Helical" evidence="6">
    <location>
        <begin position="26"/>
        <end position="52"/>
    </location>
</feature>
<dbReference type="STRING" id="1357400.HMPREF2086_01504"/>
<dbReference type="PANTHER" id="PTHR43302:SF5">
    <property type="entry name" value="TRANSPORTER ARSB-RELATED"/>
    <property type="match status" value="1"/>
</dbReference>
<evidence type="ECO:0000256" key="4">
    <source>
        <dbReference type="ARBA" id="ARBA00022989"/>
    </source>
</evidence>
<dbReference type="EMBL" id="AZJI01000007">
    <property type="protein sequence ID" value="ETD22705.1"/>
    <property type="molecule type" value="Genomic_DNA"/>
</dbReference>
<accession>V8C6P9</accession>
<protein>
    <recommendedName>
        <fullName evidence="9">Arsenical pump membrane protein</fullName>
    </recommendedName>
</protein>
<dbReference type="eggNOG" id="COG1055">
    <property type="taxonomic scope" value="Bacteria"/>
</dbReference>
<keyword evidence="3 6" id="KW-0812">Transmembrane</keyword>
<evidence type="ECO:0000256" key="6">
    <source>
        <dbReference type="SAM" id="Phobius"/>
    </source>
</evidence>
<dbReference type="Proteomes" id="UP000018731">
    <property type="component" value="Unassembled WGS sequence"/>
</dbReference>
<evidence type="ECO:0000256" key="3">
    <source>
        <dbReference type="ARBA" id="ARBA00022692"/>
    </source>
</evidence>
<feature type="transmembrane region" description="Helical" evidence="6">
    <location>
        <begin position="386"/>
        <end position="411"/>
    </location>
</feature>
<evidence type="ECO:0000313" key="8">
    <source>
        <dbReference type="Proteomes" id="UP000018731"/>
    </source>
</evidence>
<evidence type="ECO:0008006" key="9">
    <source>
        <dbReference type="Google" id="ProtNLM"/>
    </source>
</evidence>
<evidence type="ECO:0000256" key="2">
    <source>
        <dbReference type="ARBA" id="ARBA00022475"/>
    </source>
</evidence>